<name>A0A2P2NXR4_RHIMU</name>
<proteinExistence type="predicted"/>
<evidence type="ECO:0000313" key="1">
    <source>
        <dbReference type="EMBL" id="MBX47219.1"/>
    </source>
</evidence>
<organism evidence="1">
    <name type="scientific">Rhizophora mucronata</name>
    <name type="common">Asiatic mangrove</name>
    <dbReference type="NCBI Taxonomy" id="61149"/>
    <lineage>
        <taxon>Eukaryota</taxon>
        <taxon>Viridiplantae</taxon>
        <taxon>Streptophyta</taxon>
        <taxon>Embryophyta</taxon>
        <taxon>Tracheophyta</taxon>
        <taxon>Spermatophyta</taxon>
        <taxon>Magnoliopsida</taxon>
        <taxon>eudicotyledons</taxon>
        <taxon>Gunneridae</taxon>
        <taxon>Pentapetalae</taxon>
        <taxon>rosids</taxon>
        <taxon>fabids</taxon>
        <taxon>Malpighiales</taxon>
        <taxon>Rhizophoraceae</taxon>
        <taxon>Rhizophora</taxon>
    </lineage>
</organism>
<accession>A0A2P2NXR4</accession>
<protein>
    <submittedName>
        <fullName evidence="1">Uncharacterized protein</fullName>
    </submittedName>
</protein>
<dbReference type="EMBL" id="GGEC01066735">
    <property type="protein sequence ID" value="MBX47219.1"/>
    <property type="molecule type" value="Transcribed_RNA"/>
</dbReference>
<dbReference type="AlphaFoldDB" id="A0A2P2NXR4"/>
<reference evidence="1" key="1">
    <citation type="submission" date="2018-02" db="EMBL/GenBank/DDBJ databases">
        <title>Rhizophora mucronata_Transcriptome.</title>
        <authorList>
            <person name="Meera S.P."/>
            <person name="Sreeshan A."/>
            <person name="Augustine A."/>
        </authorList>
    </citation>
    <scope>NUCLEOTIDE SEQUENCE</scope>
    <source>
        <tissue evidence="1">Leaf</tissue>
    </source>
</reference>
<sequence>MQAGTRLKCCDNWLHSFATENLQILASLHATNYTPM</sequence>